<dbReference type="STRING" id="1036611.A0A1L9P8X8"/>
<keyword evidence="4" id="KW-0111">Calcium/phospholipid-binding</keyword>
<dbReference type="InterPro" id="IPR037104">
    <property type="entry name" value="Annexin_sf"/>
</dbReference>
<dbReference type="Gene3D" id="1.10.220.10">
    <property type="entry name" value="Annexin"/>
    <property type="match status" value="3"/>
</dbReference>
<dbReference type="OrthoDB" id="37886at2759"/>
<accession>A0A1L9P8X8</accession>
<proteinExistence type="inferred from homology"/>
<feature type="region of interest" description="Disordered" evidence="5">
    <location>
        <begin position="37"/>
        <end position="228"/>
    </location>
</feature>
<keyword evidence="8" id="KW-1185">Reference proteome</keyword>
<dbReference type="InterPro" id="IPR009117">
    <property type="entry name" value="ANX14"/>
</dbReference>
<dbReference type="GO" id="GO:0005544">
    <property type="term" value="F:calcium-dependent phospholipid binding"/>
    <property type="evidence" value="ECO:0007669"/>
    <property type="project" value="UniProtKB-KW"/>
</dbReference>
<evidence type="ECO:0000256" key="3">
    <source>
        <dbReference type="ARBA" id="ARBA00023216"/>
    </source>
</evidence>
<dbReference type="FunFam" id="1.10.220.10:FF:000005">
    <property type="entry name" value="Annexin"/>
    <property type="match status" value="2"/>
</dbReference>
<evidence type="ECO:0000313" key="7">
    <source>
        <dbReference type="EMBL" id="OJI97936.1"/>
    </source>
</evidence>
<feature type="compositionally biased region" description="Basic and acidic residues" evidence="5">
    <location>
        <begin position="216"/>
        <end position="228"/>
    </location>
</feature>
<dbReference type="PANTHER" id="PTHR10502:SF179">
    <property type="entry name" value="ANNEXIN"/>
    <property type="match status" value="1"/>
</dbReference>
<dbReference type="EMBL" id="KV878126">
    <property type="protein sequence ID" value="OJI97936.1"/>
    <property type="molecule type" value="Genomic_DNA"/>
</dbReference>
<feature type="compositionally biased region" description="Low complexity" evidence="5">
    <location>
        <begin position="56"/>
        <end position="66"/>
    </location>
</feature>
<dbReference type="Proteomes" id="UP000184073">
    <property type="component" value="Unassembled WGS sequence"/>
</dbReference>
<dbReference type="PRINTS" id="PR01813">
    <property type="entry name" value="ANNEXINFUNGI"/>
</dbReference>
<evidence type="ECO:0000256" key="5">
    <source>
        <dbReference type="SAM" id="MobiDB-lite"/>
    </source>
</evidence>
<dbReference type="InterPro" id="IPR018252">
    <property type="entry name" value="Annexin_repeat_CS"/>
</dbReference>
<comment type="domain">
    <text evidence="4">A pair of annexin repeats may form one binding site for calcium and phospholipid.</text>
</comment>
<dbReference type="InterPro" id="IPR018502">
    <property type="entry name" value="Annexin_repeat"/>
</dbReference>
<evidence type="ECO:0000256" key="2">
    <source>
        <dbReference type="ARBA" id="ARBA00022737"/>
    </source>
</evidence>
<evidence type="ECO:0000256" key="4">
    <source>
        <dbReference type="RuleBase" id="RU003540"/>
    </source>
</evidence>
<dbReference type="Pfam" id="PF00191">
    <property type="entry name" value="Annexin"/>
    <property type="match status" value="3"/>
</dbReference>
<dbReference type="GO" id="GO:0005634">
    <property type="term" value="C:nucleus"/>
    <property type="evidence" value="ECO:0007669"/>
    <property type="project" value="TreeGrafter"/>
</dbReference>
<keyword evidence="6" id="KW-0732">Signal</keyword>
<evidence type="ECO:0000313" key="8">
    <source>
        <dbReference type="Proteomes" id="UP000184073"/>
    </source>
</evidence>
<dbReference type="PROSITE" id="PS51897">
    <property type="entry name" value="ANNEXIN_2"/>
    <property type="match status" value="3"/>
</dbReference>
<feature type="chain" id="PRO_5013177153" description="Annexin" evidence="6">
    <location>
        <begin position="19"/>
        <end position="530"/>
    </location>
</feature>
<keyword evidence="2 4" id="KW-0677">Repeat</keyword>
<feature type="compositionally biased region" description="Pro residues" evidence="5">
    <location>
        <begin position="124"/>
        <end position="140"/>
    </location>
</feature>
<dbReference type="PRINTS" id="PR00196">
    <property type="entry name" value="ANNEXIN"/>
</dbReference>
<gene>
    <name evidence="7" type="ORF">ASPVEDRAFT_37400</name>
</gene>
<dbReference type="AlphaFoldDB" id="A0A1L9P8X8"/>
<comment type="similarity">
    <text evidence="1 4">Belongs to the annexin family.</text>
</comment>
<feature type="compositionally biased region" description="Pro residues" evidence="5">
    <location>
        <begin position="156"/>
        <end position="191"/>
    </location>
</feature>
<organism evidence="7 8">
    <name type="scientific">Aspergillus versicolor CBS 583.65</name>
    <dbReference type="NCBI Taxonomy" id="1036611"/>
    <lineage>
        <taxon>Eukaryota</taxon>
        <taxon>Fungi</taxon>
        <taxon>Dikarya</taxon>
        <taxon>Ascomycota</taxon>
        <taxon>Pezizomycotina</taxon>
        <taxon>Eurotiomycetes</taxon>
        <taxon>Eurotiomycetidae</taxon>
        <taxon>Eurotiales</taxon>
        <taxon>Aspergillaceae</taxon>
        <taxon>Aspergillus</taxon>
        <taxon>Aspergillus subgen. Nidulantes</taxon>
    </lineage>
</organism>
<dbReference type="GO" id="GO:0005886">
    <property type="term" value="C:plasma membrane"/>
    <property type="evidence" value="ECO:0007669"/>
    <property type="project" value="TreeGrafter"/>
</dbReference>
<dbReference type="VEuPathDB" id="FungiDB:ASPVEDRAFT_37400"/>
<dbReference type="GO" id="GO:0005509">
    <property type="term" value="F:calcium ion binding"/>
    <property type="evidence" value="ECO:0007669"/>
    <property type="project" value="InterPro"/>
</dbReference>
<dbReference type="PANTHER" id="PTHR10502">
    <property type="entry name" value="ANNEXIN"/>
    <property type="match status" value="1"/>
</dbReference>
<dbReference type="GeneID" id="63726969"/>
<dbReference type="GO" id="GO:0001786">
    <property type="term" value="F:phosphatidylserine binding"/>
    <property type="evidence" value="ECO:0007669"/>
    <property type="project" value="TreeGrafter"/>
</dbReference>
<feature type="compositionally biased region" description="Low complexity" evidence="5">
    <location>
        <begin position="141"/>
        <end position="155"/>
    </location>
</feature>
<dbReference type="GO" id="GO:0005737">
    <property type="term" value="C:cytoplasm"/>
    <property type="evidence" value="ECO:0007669"/>
    <property type="project" value="TreeGrafter"/>
</dbReference>
<name>A0A1L9P8X8_ASPVE</name>
<keyword evidence="3 4" id="KW-0041">Annexin</keyword>
<protein>
    <recommendedName>
        <fullName evidence="4">Annexin</fullName>
    </recommendedName>
</protein>
<sequence length="530" mass="57002">MPLSLSLFFFLFLFPFSSFPFSYYPIMSYPPPNNYGQYSQGPPPQGYPAAYPPASYPAHPQQHPAPYGAPPPGGSPAPPAGAGYPPHSAAHQQPPYQGAPYQQYPAHPQQFQQPPAGYGQPPWGSAPPPAQYGTPPPPHGAPGSHSPYPPQAGGQYPPPGQYPPQGHFPPGGPPPGAYGAPPPGPPGPPGPYGAAPGGYPPPAAPVPAPPSLGYDPDQRASGDASKEADALRKAMKGWGTDEAALISVLAKPDPLQMKLIRNTYTERHGRSLEKDLKSELSGDFEIAMLSLASGPLGQDIMYLRDAMSGIGTDETAINDVLIGRSNADLRAIKYQYVHKYNKALVEDIKSDLSGKTEKFFLMLLNAVRPERGTYFDQAAVEKDVHELHLATNAKTGTDEIGVAAVFLAASDQKLVAVAQAFEAKYHISLEKTIKSEFSGHLEKALLALLARAKDPLKFDVETMLAIVPVGGGNPDIKRLIYWAVRLHWNPPYLKQVKEALMQRTGSDFSRRIRAAIPPGDLQNVIMKVWS</sequence>
<evidence type="ECO:0000256" key="6">
    <source>
        <dbReference type="SAM" id="SignalP"/>
    </source>
</evidence>
<reference evidence="8" key="1">
    <citation type="journal article" date="2017" name="Genome Biol.">
        <title>Comparative genomics reveals high biological diversity and specific adaptations in the industrially and medically important fungal genus Aspergillus.</title>
        <authorList>
            <person name="de Vries R.P."/>
            <person name="Riley R."/>
            <person name="Wiebenga A."/>
            <person name="Aguilar-Osorio G."/>
            <person name="Amillis S."/>
            <person name="Uchima C.A."/>
            <person name="Anderluh G."/>
            <person name="Asadollahi M."/>
            <person name="Askin M."/>
            <person name="Barry K."/>
            <person name="Battaglia E."/>
            <person name="Bayram O."/>
            <person name="Benocci T."/>
            <person name="Braus-Stromeyer S.A."/>
            <person name="Caldana C."/>
            <person name="Canovas D."/>
            <person name="Cerqueira G.C."/>
            <person name="Chen F."/>
            <person name="Chen W."/>
            <person name="Choi C."/>
            <person name="Clum A."/>
            <person name="Dos Santos R.A."/>
            <person name="Damasio A.R."/>
            <person name="Diallinas G."/>
            <person name="Emri T."/>
            <person name="Fekete E."/>
            <person name="Flipphi M."/>
            <person name="Freyberg S."/>
            <person name="Gallo A."/>
            <person name="Gournas C."/>
            <person name="Habgood R."/>
            <person name="Hainaut M."/>
            <person name="Harispe M.L."/>
            <person name="Henrissat B."/>
            <person name="Hilden K.S."/>
            <person name="Hope R."/>
            <person name="Hossain A."/>
            <person name="Karabika E."/>
            <person name="Karaffa L."/>
            <person name="Karanyi Z."/>
            <person name="Krasevec N."/>
            <person name="Kuo A."/>
            <person name="Kusch H."/>
            <person name="LaButti K."/>
            <person name="Lagendijk E.L."/>
            <person name="Lapidus A."/>
            <person name="Levasseur A."/>
            <person name="Lindquist E."/>
            <person name="Lipzen A."/>
            <person name="Logrieco A.F."/>
            <person name="MacCabe A."/>
            <person name="Maekelae M.R."/>
            <person name="Malavazi I."/>
            <person name="Melin P."/>
            <person name="Meyer V."/>
            <person name="Mielnichuk N."/>
            <person name="Miskei M."/>
            <person name="Molnar A.P."/>
            <person name="Mule G."/>
            <person name="Ngan C.Y."/>
            <person name="Orejas M."/>
            <person name="Orosz E."/>
            <person name="Ouedraogo J.P."/>
            <person name="Overkamp K.M."/>
            <person name="Park H.-S."/>
            <person name="Perrone G."/>
            <person name="Piumi F."/>
            <person name="Punt P.J."/>
            <person name="Ram A.F."/>
            <person name="Ramon A."/>
            <person name="Rauscher S."/>
            <person name="Record E."/>
            <person name="Riano-Pachon D.M."/>
            <person name="Robert V."/>
            <person name="Roehrig J."/>
            <person name="Ruller R."/>
            <person name="Salamov A."/>
            <person name="Salih N.S."/>
            <person name="Samson R.A."/>
            <person name="Sandor E."/>
            <person name="Sanguinetti M."/>
            <person name="Schuetze T."/>
            <person name="Sepcic K."/>
            <person name="Shelest E."/>
            <person name="Sherlock G."/>
            <person name="Sophianopoulou V."/>
            <person name="Squina F.M."/>
            <person name="Sun H."/>
            <person name="Susca A."/>
            <person name="Todd R.B."/>
            <person name="Tsang A."/>
            <person name="Unkles S.E."/>
            <person name="van de Wiele N."/>
            <person name="van Rossen-Uffink D."/>
            <person name="Oliveira J.V."/>
            <person name="Vesth T.C."/>
            <person name="Visser J."/>
            <person name="Yu J.-H."/>
            <person name="Zhou M."/>
            <person name="Andersen M.R."/>
            <person name="Archer D.B."/>
            <person name="Baker S.E."/>
            <person name="Benoit I."/>
            <person name="Brakhage A.A."/>
            <person name="Braus G.H."/>
            <person name="Fischer R."/>
            <person name="Frisvad J.C."/>
            <person name="Goldman G.H."/>
            <person name="Houbraken J."/>
            <person name="Oakley B."/>
            <person name="Pocsi I."/>
            <person name="Scazzocchio C."/>
            <person name="Seiboth B."/>
            <person name="vanKuyk P.A."/>
            <person name="Wortman J."/>
            <person name="Dyer P.S."/>
            <person name="Grigoriev I.V."/>
        </authorList>
    </citation>
    <scope>NUCLEOTIDE SEQUENCE [LARGE SCALE GENOMIC DNA]</scope>
    <source>
        <strain evidence="8">CBS 583.65</strain>
    </source>
</reference>
<dbReference type="InterPro" id="IPR001464">
    <property type="entry name" value="Annexin"/>
</dbReference>
<dbReference type="GO" id="GO:0012506">
    <property type="term" value="C:vesicle membrane"/>
    <property type="evidence" value="ECO:0007669"/>
    <property type="project" value="TreeGrafter"/>
</dbReference>
<feature type="compositionally biased region" description="Pro residues" evidence="5">
    <location>
        <begin position="67"/>
        <end position="79"/>
    </location>
</feature>
<feature type="compositionally biased region" description="Pro residues" evidence="5">
    <location>
        <begin position="41"/>
        <end position="55"/>
    </location>
</feature>
<dbReference type="SUPFAM" id="SSF47874">
    <property type="entry name" value="Annexin"/>
    <property type="match status" value="1"/>
</dbReference>
<feature type="compositionally biased region" description="Low complexity" evidence="5">
    <location>
        <begin position="80"/>
        <end position="117"/>
    </location>
</feature>
<feature type="compositionally biased region" description="Pro residues" evidence="5">
    <location>
        <begin position="198"/>
        <end position="210"/>
    </location>
</feature>
<keyword evidence="4" id="KW-0106">Calcium</keyword>
<dbReference type="SMART" id="SM00335">
    <property type="entry name" value="ANX"/>
    <property type="match status" value="3"/>
</dbReference>
<dbReference type="PROSITE" id="PS00223">
    <property type="entry name" value="ANNEXIN_1"/>
    <property type="match status" value="1"/>
</dbReference>
<evidence type="ECO:0000256" key="1">
    <source>
        <dbReference type="ARBA" id="ARBA00007831"/>
    </source>
</evidence>
<dbReference type="RefSeq" id="XP_040663699.1">
    <property type="nucleotide sequence ID" value="XM_040811458.1"/>
</dbReference>
<feature type="signal peptide" evidence="6">
    <location>
        <begin position="1"/>
        <end position="18"/>
    </location>
</feature>